<sequence>MVLLLFVCNVKVNVLQSKITLGVIARETRCDMGVQYAILLHRLNGMVTNNNPSPLSSPLCLRLNRNPPAHMGISRLSEMAPPPISPPSTVTPPLCRSTPSTTVTFKFETASGSSCSNLDSDISDVHSPSYSYRVTPPPPPSTCPSTIQSQQSYHSLGRSSHTHQSLHSTRDSLSSYPPAPAHCATNV</sequence>
<feature type="compositionally biased region" description="Low complexity" evidence="1">
    <location>
        <begin position="143"/>
        <end position="152"/>
    </location>
</feature>
<gene>
    <name evidence="2" type="ORF">GBAR_LOCUS5335</name>
</gene>
<evidence type="ECO:0000313" key="2">
    <source>
        <dbReference type="EMBL" id="CAI8007674.1"/>
    </source>
</evidence>
<dbReference type="AlphaFoldDB" id="A0AA35W508"/>
<feature type="region of interest" description="Disordered" evidence="1">
    <location>
        <begin position="127"/>
        <end position="187"/>
    </location>
</feature>
<comment type="caution">
    <text evidence="2">The sequence shown here is derived from an EMBL/GenBank/DDBJ whole genome shotgun (WGS) entry which is preliminary data.</text>
</comment>
<dbReference type="Proteomes" id="UP001174909">
    <property type="component" value="Unassembled WGS sequence"/>
</dbReference>
<organism evidence="2 3">
    <name type="scientific">Geodia barretti</name>
    <name type="common">Barrett's horny sponge</name>
    <dbReference type="NCBI Taxonomy" id="519541"/>
    <lineage>
        <taxon>Eukaryota</taxon>
        <taxon>Metazoa</taxon>
        <taxon>Porifera</taxon>
        <taxon>Demospongiae</taxon>
        <taxon>Heteroscleromorpha</taxon>
        <taxon>Tetractinellida</taxon>
        <taxon>Astrophorina</taxon>
        <taxon>Geodiidae</taxon>
        <taxon>Geodia</taxon>
    </lineage>
</organism>
<reference evidence="2" key="1">
    <citation type="submission" date="2023-03" db="EMBL/GenBank/DDBJ databases">
        <authorList>
            <person name="Steffen K."/>
            <person name="Cardenas P."/>
        </authorList>
    </citation>
    <scope>NUCLEOTIDE SEQUENCE</scope>
</reference>
<evidence type="ECO:0000313" key="3">
    <source>
        <dbReference type="Proteomes" id="UP001174909"/>
    </source>
</evidence>
<protein>
    <submittedName>
        <fullName evidence="2">Uncharacterized protein</fullName>
    </submittedName>
</protein>
<evidence type="ECO:0000256" key="1">
    <source>
        <dbReference type="SAM" id="MobiDB-lite"/>
    </source>
</evidence>
<keyword evidence="3" id="KW-1185">Reference proteome</keyword>
<accession>A0AA35W508</accession>
<proteinExistence type="predicted"/>
<feature type="compositionally biased region" description="Polar residues" evidence="1">
    <location>
        <begin position="153"/>
        <end position="175"/>
    </location>
</feature>
<dbReference type="EMBL" id="CASHTH010000797">
    <property type="protein sequence ID" value="CAI8007674.1"/>
    <property type="molecule type" value="Genomic_DNA"/>
</dbReference>
<name>A0AA35W508_GEOBA</name>